<gene>
    <name evidence="2" type="ORF">DVH24_039134</name>
</gene>
<proteinExistence type="predicted"/>
<feature type="compositionally biased region" description="Low complexity" evidence="1">
    <location>
        <begin position="43"/>
        <end position="56"/>
    </location>
</feature>
<evidence type="ECO:0000256" key="1">
    <source>
        <dbReference type="SAM" id="MobiDB-lite"/>
    </source>
</evidence>
<keyword evidence="3" id="KW-1185">Reference proteome</keyword>
<reference evidence="2 3" key="1">
    <citation type="submission" date="2018-10" db="EMBL/GenBank/DDBJ databases">
        <title>A high-quality apple genome assembly.</title>
        <authorList>
            <person name="Hu J."/>
        </authorList>
    </citation>
    <scope>NUCLEOTIDE SEQUENCE [LARGE SCALE GENOMIC DNA]</scope>
    <source>
        <strain evidence="3">cv. HFTH1</strain>
        <tissue evidence="2">Young leaf</tissue>
    </source>
</reference>
<feature type="compositionally biased region" description="Basic and acidic residues" evidence="1">
    <location>
        <begin position="13"/>
        <end position="23"/>
    </location>
</feature>
<dbReference type="EMBL" id="RDQH01000329">
    <property type="protein sequence ID" value="RXI04860.1"/>
    <property type="molecule type" value="Genomic_DNA"/>
</dbReference>
<sequence length="100" mass="10985">MKGGRNRPQVSNEDEKTTCKIVHDSSSSKQKVEKRKPKNIEVSSTSRPKKTSSSSRGNHDIPTRTEASSPTGSSESVGSNSYLLNVPKHDKETEVSQNKE</sequence>
<feature type="compositionally biased region" description="Basic and acidic residues" evidence="1">
    <location>
        <begin position="87"/>
        <end position="100"/>
    </location>
</feature>
<feature type="region of interest" description="Disordered" evidence="1">
    <location>
        <begin position="1"/>
        <end position="100"/>
    </location>
</feature>
<name>A0A498K992_MALDO</name>
<comment type="caution">
    <text evidence="2">The sequence shown here is derived from an EMBL/GenBank/DDBJ whole genome shotgun (WGS) entry which is preliminary data.</text>
</comment>
<feature type="compositionally biased region" description="Low complexity" evidence="1">
    <location>
        <begin position="68"/>
        <end position="81"/>
    </location>
</feature>
<evidence type="ECO:0000313" key="3">
    <source>
        <dbReference type="Proteomes" id="UP000290289"/>
    </source>
</evidence>
<dbReference type="AlphaFoldDB" id="A0A498K992"/>
<evidence type="ECO:0000313" key="2">
    <source>
        <dbReference type="EMBL" id="RXI04860.1"/>
    </source>
</evidence>
<dbReference type="Proteomes" id="UP000290289">
    <property type="component" value="Chromosome 3"/>
</dbReference>
<protein>
    <submittedName>
        <fullName evidence="2">Uncharacterized protein</fullName>
    </submittedName>
</protein>
<accession>A0A498K992</accession>
<organism evidence="2 3">
    <name type="scientific">Malus domestica</name>
    <name type="common">Apple</name>
    <name type="synonym">Pyrus malus</name>
    <dbReference type="NCBI Taxonomy" id="3750"/>
    <lineage>
        <taxon>Eukaryota</taxon>
        <taxon>Viridiplantae</taxon>
        <taxon>Streptophyta</taxon>
        <taxon>Embryophyta</taxon>
        <taxon>Tracheophyta</taxon>
        <taxon>Spermatophyta</taxon>
        <taxon>Magnoliopsida</taxon>
        <taxon>eudicotyledons</taxon>
        <taxon>Gunneridae</taxon>
        <taxon>Pentapetalae</taxon>
        <taxon>rosids</taxon>
        <taxon>fabids</taxon>
        <taxon>Rosales</taxon>
        <taxon>Rosaceae</taxon>
        <taxon>Amygdaloideae</taxon>
        <taxon>Maleae</taxon>
        <taxon>Malus</taxon>
    </lineage>
</organism>